<evidence type="ECO:0000256" key="17">
    <source>
        <dbReference type="SAM" id="MobiDB-lite"/>
    </source>
</evidence>
<evidence type="ECO:0000313" key="23">
    <source>
        <dbReference type="Proteomes" id="UP000663829"/>
    </source>
</evidence>
<keyword evidence="6 16" id="KW-0808">Transferase</keyword>
<dbReference type="CDD" id="cd02733">
    <property type="entry name" value="RNAP_II_RPB1_N"/>
    <property type="match status" value="1"/>
</dbReference>
<evidence type="ECO:0000256" key="7">
    <source>
        <dbReference type="ARBA" id="ARBA00022695"/>
    </source>
</evidence>
<dbReference type="InterPro" id="IPR007073">
    <property type="entry name" value="RNA_pol_Rpb1_7"/>
</dbReference>
<evidence type="ECO:0000313" key="19">
    <source>
        <dbReference type="EMBL" id="CAF0789065.1"/>
    </source>
</evidence>
<dbReference type="Proteomes" id="UP000663829">
    <property type="component" value="Unassembled WGS sequence"/>
</dbReference>
<dbReference type="InterPro" id="IPR038593">
    <property type="entry name" value="RNA_pol_Rpb1_7_sf"/>
</dbReference>
<dbReference type="FunFam" id="1.10.274.100:FF:000001">
    <property type="entry name" value="DNA-directed RNA polymerase subunit"/>
    <property type="match status" value="1"/>
</dbReference>
<dbReference type="InterPro" id="IPR000684">
    <property type="entry name" value="RNA_pol_II_repeat_euk"/>
</dbReference>
<dbReference type="Pfam" id="PF04983">
    <property type="entry name" value="RNA_pol_Rpb1_3"/>
    <property type="match status" value="1"/>
</dbReference>
<evidence type="ECO:0000256" key="11">
    <source>
        <dbReference type="ARBA" id="ARBA00022842"/>
    </source>
</evidence>
<dbReference type="InterPro" id="IPR045867">
    <property type="entry name" value="DNA-dir_RpoC_beta_prime"/>
</dbReference>
<evidence type="ECO:0000256" key="6">
    <source>
        <dbReference type="ARBA" id="ARBA00022679"/>
    </source>
</evidence>
<dbReference type="Pfam" id="PF05001">
    <property type="entry name" value="RNA_pol_Rpb1_R"/>
    <property type="match status" value="7"/>
</dbReference>
<dbReference type="Gene3D" id="2.40.40.20">
    <property type="match status" value="1"/>
</dbReference>
<reference evidence="20" key="1">
    <citation type="submission" date="2021-02" db="EMBL/GenBank/DDBJ databases">
        <authorList>
            <person name="Nowell W R."/>
        </authorList>
    </citation>
    <scope>NUCLEOTIDE SEQUENCE</scope>
</reference>
<dbReference type="EMBL" id="CAJNOQ010000636">
    <property type="protein sequence ID" value="CAF0823126.1"/>
    <property type="molecule type" value="Genomic_DNA"/>
</dbReference>
<dbReference type="Gene3D" id="1.10.274.100">
    <property type="entry name" value="RNA polymerase Rpb1, domain 3"/>
    <property type="match status" value="1"/>
</dbReference>
<evidence type="ECO:0000256" key="2">
    <source>
        <dbReference type="ARBA" id="ARBA00006460"/>
    </source>
</evidence>
<dbReference type="Pfam" id="PF04997">
    <property type="entry name" value="RNA_pol_Rpb1_1"/>
    <property type="match status" value="1"/>
</dbReference>
<keyword evidence="8" id="KW-0479">Metal-binding</keyword>
<evidence type="ECO:0000256" key="1">
    <source>
        <dbReference type="ARBA" id="ARBA00004123"/>
    </source>
</evidence>
<evidence type="ECO:0000313" key="21">
    <source>
        <dbReference type="EMBL" id="CAF3571603.1"/>
    </source>
</evidence>
<dbReference type="Pfam" id="PF00623">
    <property type="entry name" value="RNA_pol_Rpb1_2"/>
    <property type="match status" value="1"/>
</dbReference>
<feature type="compositionally biased region" description="Low complexity" evidence="17">
    <location>
        <begin position="1677"/>
        <end position="1709"/>
    </location>
</feature>
<evidence type="ECO:0000256" key="13">
    <source>
        <dbReference type="ARBA" id="ARBA00023125"/>
    </source>
</evidence>
<comment type="similarity">
    <text evidence="2 16">Belongs to the RNA polymerase beta' chain family.</text>
</comment>
<dbReference type="OrthoDB" id="270392at2759"/>
<dbReference type="Pfam" id="PF04998">
    <property type="entry name" value="RNA_pol_Rpb1_5"/>
    <property type="match status" value="1"/>
</dbReference>
<evidence type="ECO:0000256" key="4">
    <source>
        <dbReference type="ARBA" id="ARBA00022499"/>
    </source>
</evidence>
<dbReference type="FunFam" id="4.10.860.120:FF:000005">
    <property type="entry name" value="DNA-directed RNA polymerase subunit"/>
    <property type="match status" value="1"/>
</dbReference>
<evidence type="ECO:0000256" key="5">
    <source>
        <dbReference type="ARBA" id="ARBA00022553"/>
    </source>
</evidence>
<dbReference type="InterPro" id="IPR042102">
    <property type="entry name" value="RNA_pol_Rpb1_3_sf"/>
</dbReference>
<dbReference type="InterPro" id="IPR007083">
    <property type="entry name" value="RNA_pol_Rpb1_4"/>
</dbReference>
<feature type="region of interest" description="Disordered" evidence="17">
    <location>
        <begin position="1256"/>
        <end position="1275"/>
    </location>
</feature>
<dbReference type="FunFam" id="3.30.1360.140:FF:000001">
    <property type="entry name" value="DNA-directed RNA polymerase subunit"/>
    <property type="match status" value="1"/>
</dbReference>
<gene>
    <name evidence="20" type="ORF">GPM918_LOCUS4653</name>
    <name evidence="19" type="ORF">OVA965_LOCUS4036</name>
    <name evidence="22" type="ORF">SRO942_LOCUS4654</name>
    <name evidence="21" type="ORF">TMI583_LOCUS4038</name>
</gene>
<keyword evidence="11" id="KW-0460">Magnesium</keyword>
<evidence type="ECO:0000256" key="14">
    <source>
        <dbReference type="ARBA" id="ARBA00023163"/>
    </source>
</evidence>
<dbReference type="Gene3D" id="4.10.860.120">
    <property type="entry name" value="RNA polymerase II, clamp domain"/>
    <property type="match status" value="1"/>
</dbReference>
<dbReference type="Pfam" id="PF05000">
    <property type="entry name" value="RNA_pol_Rpb1_4"/>
    <property type="match status" value="1"/>
</dbReference>
<dbReference type="InterPro" id="IPR007080">
    <property type="entry name" value="RNA_pol_Rpb1_1"/>
</dbReference>
<keyword evidence="23" id="KW-1185">Reference proteome</keyword>
<dbReference type="SMART" id="SM00663">
    <property type="entry name" value="RPOLA_N"/>
    <property type="match status" value="1"/>
</dbReference>
<dbReference type="CDD" id="cd02584">
    <property type="entry name" value="RNAP_II_Rpb1_C"/>
    <property type="match status" value="1"/>
</dbReference>
<evidence type="ECO:0000313" key="22">
    <source>
        <dbReference type="EMBL" id="CAF3609707.1"/>
    </source>
</evidence>
<dbReference type="InterPro" id="IPR007081">
    <property type="entry name" value="RNA_pol_Rpb1_5"/>
</dbReference>
<evidence type="ECO:0000256" key="15">
    <source>
        <dbReference type="ARBA" id="ARBA00023242"/>
    </source>
</evidence>
<dbReference type="EMBL" id="CAJOBC010000636">
    <property type="protein sequence ID" value="CAF3609707.1"/>
    <property type="molecule type" value="Genomic_DNA"/>
</dbReference>
<proteinExistence type="inferred from homology"/>
<dbReference type="FunFam" id="2.40.40.20:FF:000019">
    <property type="entry name" value="DNA-directed RNA polymerase II subunit RPB1"/>
    <property type="match status" value="1"/>
</dbReference>
<keyword evidence="7 16" id="KW-0548">Nucleotidyltransferase</keyword>
<evidence type="ECO:0000256" key="3">
    <source>
        <dbReference type="ARBA" id="ARBA00022478"/>
    </source>
</evidence>
<dbReference type="Gene3D" id="1.10.132.30">
    <property type="match status" value="1"/>
</dbReference>
<feature type="compositionally biased region" description="Polar residues" evidence="17">
    <location>
        <begin position="1710"/>
        <end position="1742"/>
    </location>
</feature>
<evidence type="ECO:0000256" key="9">
    <source>
        <dbReference type="ARBA" id="ARBA00022737"/>
    </source>
</evidence>
<comment type="subcellular location">
    <subcellularLocation>
        <location evidence="1">Nucleus</location>
    </subcellularLocation>
</comment>
<dbReference type="InterPro" id="IPR038120">
    <property type="entry name" value="Rpb1_funnel_sf"/>
</dbReference>
<keyword evidence="15" id="KW-0539">Nucleus</keyword>
<feature type="compositionally biased region" description="Acidic residues" evidence="17">
    <location>
        <begin position="1974"/>
        <end position="1984"/>
    </location>
</feature>
<dbReference type="EMBL" id="CAJOBA010001027">
    <property type="protein sequence ID" value="CAF3571603.1"/>
    <property type="molecule type" value="Genomic_DNA"/>
</dbReference>
<comment type="caution">
    <text evidence="20">The sequence shown here is derived from an EMBL/GenBank/DDBJ whole genome shotgun (WGS) entry which is preliminary data.</text>
</comment>
<evidence type="ECO:0000313" key="20">
    <source>
        <dbReference type="EMBL" id="CAF0823126.1"/>
    </source>
</evidence>
<evidence type="ECO:0000256" key="8">
    <source>
        <dbReference type="ARBA" id="ARBA00022723"/>
    </source>
</evidence>
<dbReference type="Proteomes" id="UP000681722">
    <property type="component" value="Unassembled WGS sequence"/>
</dbReference>
<keyword evidence="12" id="KW-0832">Ubl conjugation</keyword>
<evidence type="ECO:0000259" key="18">
    <source>
        <dbReference type="SMART" id="SM00663"/>
    </source>
</evidence>
<keyword evidence="13" id="KW-0238">DNA-binding</keyword>
<dbReference type="Gene3D" id="6.20.50.80">
    <property type="match status" value="1"/>
</dbReference>
<keyword evidence="4" id="KW-1017">Isopeptide bond</keyword>
<dbReference type="GO" id="GO:0005665">
    <property type="term" value="C:RNA polymerase II, core complex"/>
    <property type="evidence" value="ECO:0007669"/>
    <property type="project" value="TreeGrafter"/>
</dbReference>
<dbReference type="InterPro" id="IPR000722">
    <property type="entry name" value="RNA_pol_asu"/>
</dbReference>
<feature type="compositionally biased region" description="Low complexity" evidence="17">
    <location>
        <begin position="1591"/>
        <end position="1601"/>
    </location>
</feature>
<dbReference type="PANTHER" id="PTHR19376">
    <property type="entry name" value="DNA-DIRECTED RNA POLYMERASE"/>
    <property type="match status" value="1"/>
</dbReference>
<evidence type="ECO:0000256" key="10">
    <source>
        <dbReference type="ARBA" id="ARBA00022833"/>
    </source>
</evidence>
<organism evidence="20 23">
    <name type="scientific">Didymodactylos carnosus</name>
    <dbReference type="NCBI Taxonomy" id="1234261"/>
    <lineage>
        <taxon>Eukaryota</taxon>
        <taxon>Metazoa</taxon>
        <taxon>Spiralia</taxon>
        <taxon>Gnathifera</taxon>
        <taxon>Rotifera</taxon>
        <taxon>Eurotatoria</taxon>
        <taxon>Bdelloidea</taxon>
        <taxon>Philodinida</taxon>
        <taxon>Philodinidae</taxon>
        <taxon>Didymodactylos</taxon>
    </lineage>
</organism>
<feature type="region of interest" description="Disordered" evidence="17">
    <location>
        <begin position="1570"/>
        <end position="1984"/>
    </location>
</feature>
<comment type="catalytic activity">
    <reaction evidence="16">
        <text>RNA(n) + a ribonucleoside 5'-triphosphate = RNA(n+1) + diphosphate</text>
        <dbReference type="Rhea" id="RHEA:21248"/>
        <dbReference type="Rhea" id="RHEA-COMP:14527"/>
        <dbReference type="Rhea" id="RHEA-COMP:17342"/>
        <dbReference type="ChEBI" id="CHEBI:33019"/>
        <dbReference type="ChEBI" id="CHEBI:61557"/>
        <dbReference type="ChEBI" id="CHEBI:140395"/>
        <dbReference type="EC" id="2.7.7.6"/>
    </reaction>
</comment>
<dbReference type="GO" id="GO:0003899">
    <property type="term" value="F:DNA-directed RNA polymerase activity"/>
    <property type="evidence" value="ECO:0007669"/>
    <property type="project" value="UniProtKB-EC"/>
</dbReference>
<feature type="domain" description="RNA polymerase N-terminal" evidence="18">
    <location>
        <begin position="240"/>
        <end position="538"/>
    </location>
</feature>
<feature type="compositionally biased region" description="Low complexity" evidence="17">
    <location>
        <begin position="1907"/>
        <end position="1969"/>
    </location>
</feature>
<evidence type="ECO:0000256" key="12">
    <source>
        <dbReference type="ARBA" id="ARBA00022843"/>
    </source>
</evidence>
<dbReference type="FunFam" id="1.10.132.30:FF:000001">
    <property type="entry name" value="DNA-directed RNA polymerase subunit"/>
    <property type="match status" value="1"/>
</dbReference>
<dbReference type="InterPro" id="IPR044893">
    <property type="entry name" value="RNA_pol_Rpb1_clamp_domain"/>
</dbReference>
<dbReference type="GO" id="GO:0006366">
    <property type="term" value="P:transcription by RNA polymerase II"/>
    <property type="evidence" value="ECO:0007669"/>
    <property type="project" value="InterPro"/>
</dbReference>
<dbReference type="EC" id="2.7.7.6" evidence="16"/>
<protein>
    <recommendedName>
        <fullName evidence="16">DNA-directed RNA polymerase subunit</fullName>
        <ecNumber evidence="16">2.7.7.6</ecNumber>
    </recommendedName>
</protein>
<dbReference type="SUPFAM" id="SSF64484">
    <property type="entry name" value="beta and beta-prime subunits of DNA dependent RNA-polymerase"/>
    <property type="match status" value="1"/>
</dbReference>
<keyword evidence="14 16" id="KW-0804">Transcription</keyword>
<dbReference type="GO" id="GO:0046872">
    <property type="term" value="F:metal ion binding"/>
    <property type="evidence" value="ECO:0007669"/>
    <property type="project" value="UniProtKB-KW"/>
</dbReference>
<dbReference type="Gene3D" id="3.30.1360.140">
    <property type="match status" value="1"/>
</dbReference>
<feature type="compositionally biased region" description="Low complexity" evidence="17">
    <location>
        <begin position="1874"/>
        <end position="1897"/>
    </location>
</feature>
<sequence>MVYFNSQISDSIAPYRNVKRVQFGILSPDEIKRMSVTPQPIEHPELMEAGRPKERGLMDPRQGPADRNSKCKTCAGSYVECPGHFGHLELAKPVFHVAFLSKTLKILRCVCFYCSKLLVDPLDSKIQEILKKTKGQPRRRLAHVFDACKGQKLCKGSDDSDSIKDPNRELSIKYAGGCGRQQPAYRRSGLDLNCEWKQAQDDAQERKMKLTAERVLAIFKAIPDSVCHILGMDPKHARPDWMILTVLPIPPLCVRPSVLIFGTARSQDDLTYNLANIIKANNTLKRDEQRGAASHILDDDIKLLQYHCATLIDNDMPGMPQSCQKSGRPLKSLKARLKGKEGRVRGNLMGKRVDFSARTVITPDPNLAIDQVGVPRTIAQNLTFPEIVTPFNFEWLQELIRRNGAKYIIRDNGDRIDLRFHPKPSDLHLQCGYIVERHMMDDDLVVFNRQPTLHKMSMMSHRVKVLPWSTFRLNLSVTTPYNADFDGDEMNLHLPQSVETKAELSQLMMVPRLLITPQSNRPVMGIVQDTLTAVRKMTRRDVFLEKSEFMNLLMFLPSWDGHVPQAAILKPKPLWTGKQLFSLIMPFQINCVRTHVAHPDDEDRGPYQWISPGDTKVLVENGQLLSGILCKKTLGTSAGSLAHIVFMECGHETAGKFYWHIQTVVNNWLMLEGHSIGIADTIADQKTYDDIQAYIKRSKVDVNQVIEKAHQDQLEATPGNSLRQTFENTVNRILNEARDKTGSSAQKSLSDFNQFKAMVVSGAKGSKINISQVIACVGQQNVEGKRIPFGFKHRTLPHFIKDDYGPEAKGFVENSYLQGLTPAEFFFHAMGGREGLIDTAVKTAETGYIQRRLIKAMESVMIKYDGTVRNQINQLIQFTYGEDGLAAENVEFQSIHILKPSNDIFERKWKFDTTNERQLRKYLNDDIIRDINSNQSLQLLDDEWKQLKDDRDRLREIFANGDASRIVLPCNIERLILNAQKTFRINTRQQSDLAPMKIVQGLKELTKRLVIVKGDDRLSLEAQQNATTLMNILVRSSLCSKRITEEHRLTEEAFQWLCGEIETRFQQAQVQPGMCEMVGALAAQSLGEPATQMTLNTFHYAGVSAKNVTLGVPRLKEIINVSKKPKTPSLTVFLHGMATKDAEKCKDVLCRLEHCTLRKVTANTAIYYDPDPQETVISEDQDWVNTYYEMPDQDMSRISPWLLRIELDRKRMTDKKLTMEQISDKISAGFGECLNCIFNDDNAEKLVLRIRTVDQQKTDDSDQGQSTQDGEDTTRMDDDTFLRCLEASMLSDLTLQGIEAIAKVYMLYPTTDNSKKRIIISDDGEIKSVSEWILETDGTSLKKVLSTKDVDSKRSYTNDVVEIFSVLGIEAVRKAIEQEMNHVISFDGSYVNYRHLALLCDVMTTKGHLMAITRHGINRQDVGPIMRCSFEETVDVLMEAAAHSEWDPLKGVSENVLLGQLAKIGTGCFDLLLDVEKCSSAMELPVNDMRGTSTGMMLPAAKAFFMEHNRMEQINGSATPWGQPLSTPTYEGTMGWSPSGMTPMAGGFSPSAMSDMTGFSPAYSPAYSAAASPGGGMSPGNGPTSPYQMASPSSPSFIPQSPVDPLGVGPRSPGLGSGYSPNSPSYSECPTSPHYNYASLKSPHYSPTSPSTYSPASPHYSPTSPSYGKPVGSAGHPSTSPFYSPTSPSYSPTSPTSPSYSPTSPGYSPNRSYSPTSPTYSAGQSPSHNPNTNGAANNQYYRTSPKYSPAASPSYSPSSPSYSPSSPGYSPSSPGYSPSYKVGGSVGGTSPVYSPTSPSYSPTSPSYSPTSPRYSPKYSPQSPNYSPTSPSYSPTSPTYSPQSPSGPSTPSYSPTSPTYSPASPFTGQGESPQYSTNYSPTSPNYSPQSPQYSPTSPVYKQPGSGASSLSPQSPQYSPSSPTYSYSPTSPRYTPGGYSPTSSPRYSPTSPQYSPQSPASSTISSSSSSPRTMNDDEINDNELME</sequence>
<keyword evidence="5" id="KW-0597">Phosphoprotein</keyword>
<dbReference type="PANTHER" id="PTHR19376:SF37">
    <property type="entry name" value="DNA-DIRECTED RNA POLYMERASE II SUBUNIT RPB1"/>
    <property type="match status" value="1"/>
</dbReference>
<dbReference type="Proteomes" id="UP000677228">
    <property type="component" value="Unassembled WGS sequence"/>
</dbReference>
<name>A0A813U8E7_9BILA</name>
<dbReference type="Gene3D" id="1.10.150.390">
    <property type="match status" value="1"/>
</dbReference>
<dbReference type="Proteomes" id="UP000682733">
    <property type="component" value="Unassembled WGS sequence"/>
</dbReference>
<dbReference type="FunFam" id="1.10.150.390:FF:000001">
    <property type="entry name" value="DNA-directed RNA polymerase subunit"/>
    <property type="match status" value="1"/>
</dbReference>
<dbReference type="Pfam" id="PF04990">
    <property type="entry name" value="RNA_pol_Rpb1_7"/>
    <property type="match status" value="1"/>
</dbReference>
<dbReference type="InterPro" id="IPR007066">
    <property type="entry name" value="RNA_pol_Rpb1_3"/>
</dbReference>
<evidence type="ECO:0000256" key="16">
    <source>
        <dbReference type="RuleBase" id="RU004279"/>
    </source>
</evidence>
<dbReference type="Gene3D" id="3.30.1490.180">
    <property type="entry name" value="RNA polymerase ii"/>
    <property type="match status" value="1"/>
</dbReference>
<dbReference type="EMBL" id="CAJNOK010001026">
    <property type="protein sequence ID" value="CAF0789065.1"/>
    <property type="molecule type" value="Genomic_DNA"/>
</dbReference>
<keyword evidence="10" id="KW-0862">Zinc</keyword>
<accession>A0A813U8E7</accession>
<dbReference type="PRINTS" id="PR01217">
    <property type="entry name" value="PRICHEXTENSN"/>
</dbReference>
<dbReference type="Gene3D" id="6.10.250.2940">
    <property type="match status" value="1"/>
</dbReference>
<keyword evidence="3 16" id="KW-0240">DNA-directed RNA polymerase</keyword>
<dbReference type="InterPro" id="IPR006592">
    <property type="entry name" value="RNA_pol_N"/>
</dbReference>
<keyword evidence="9" id="KW-0677">Repeat</keyword>
<feature type="compositionally biased region" description="Low complexity" evidence="17">
    <location>
        <begin position="1744"/>
        <end position="1864"/>
    </location>
</feature>
<dbReference type="InterPro" id="IPR007075">
    <property type="entry name" value="RNA_pol_Rpb1_6"/>
</dbReference>
<feature type="compositionally biased region" description="Low complexity" evidence="17">
    <location>
        <begin position="1612"/>
        <end position="1627"/>
    </location>
</feature>
<dbReference type="NCBIfam" id="NF006336">
    <property type="entry name" value="PRK08566.1"/>
    <property type="match status" value="1"/>
</dbReference>
<comment type="function">
    <text evidence="16">DNA-dependent RNA polymerase catalyzes the transcription of DNA into RNA using the four ribonucleoside triphosphates as substrates.</text>
</comment>
<dbReference type="PROSITE" id="PS00115">
    <property type="entry name" value="RNA_POL_II_REPEAT"/>
    <property type="match status" value="6"/>
</dbReference>
<dbReference type="GO" id="GO:0003677">
    <property type="term" value="F:DNA binding"/>
    <property type="evidence" value="ECO:0007669"/>
    <property type="project" value="UniProtKB-KW"/>
</dbReference>
<dbReference type="Pfam" id="PF04992">
    <property type="entry name" value="RNA_pol_Rpb1_6"/>
    <property type="match status" value="1"/>
</dbReference>
<feature type="compositionally biased region" description="Low complexity" evidence="17">
    <location>
        <begin position="1642"/>
        <end position="1667"/>
    </location>
</feature>